<dbReference type="Pfam" id="PF02397">
    <property type="entry name" value="Bac_transf"/>
    <property type="match status" value="1"/>
</dbReference>
<feature type="domain" description="Bacterial sugar transferase" evidence="4">
    <location>
        <begin position="46"/>
        <end position="228"/>
    </location>
</feature>
<keyword evidence="3" id="KW-1133">Transmembrane helix</keyword>
<gene>
    <name evidence="5" type="ORF">LGQ03_00425</name>
</gene>
<keyword evidence="3" id="KW-0812">Transmembrane</keyword>
<keyword evidence="5" id="KW-0808">Transferase</keyword>
<comment type="caution">
    <text evidence="5">The sequence shown here is derived from an EMBL/GenBank/DDBJ whole genome shotgun (WGS) entry which is preliminary data.</text>
</comment>
<name>A0ABS8BPP9_9RHOB</name>
<proteinExistence type="inferred from homology"/>
<accession>A0ABS8BPP9</accession>
<dbReference type="GO" id="GO:0016740">
    <property type="term" value="F:transferase activity"/>
    <property type="evidence" value="ECO:0007669"/>
    <property type="project" value="UniProtKB-KW"/>
</dbReference>
<comment type="similarity">
    <text evidence="1">Belongs to the bacterial sugar transferase family.</text>
</comment>
<dbReference type="EMBL" id="JAJATZ010000001">
    <property type="protein sequence ID" value="MCB5197695.1"/>
    <property type="molecule type" value="Genomic_DNA"/>
</dbReference>
<dbReference type="PANTHER" id="PTHR30576">
    <property type="entry name" value="COLANIC BIOSYNTHESIS UDP-GLUCOSE LIPID CARRIER TRANSFERASE"/>
    <property type="match status" value="1"/>
</dbReference>
<sequence>MVLAWLVEVSGAVLVQIRQFTSLRYEQDAASETKPVSPKLGFVIFKRCFDIVISSVLLVPLVLAAVALLIINRFYNPGPLFYVQDRMGQGCVPFRAYKFRSMLCAENIRRGAFDDLEVSRITPLGRLLRKCRVDELPQVWNVLIGNMSLIGPRPDFIDHACIYVDTVPGYRARHSVKPGITGLAQTEVGYVDGREGLDRKVAADLAYIRDRSIALDLWITWRTIVTVFTGKGS</sequence>
<dbReference type="PANTHER" id="PTHR30576:SF0">
    <property type="entry name" value="UNDECAPRENYL-PHOSPHATE N-ACETYLGALACTOSAMINYL 1-PHOSPHATE TRANSFERASE-RELATED"/>
    <property type="match status" value="1"/>
</dbReference>
<dbReference type="InterPro" id="IPR003362">
    <property type="entry name" value="Bact_transf"/>
</dbReference>
<evidence type="ECO:0000256" key="2">
    <source>
        <dbReference type="ARBA" id="ARBA00023169"/>
    </source>
</evidence>
<dbReference type="RefSeq" id="WP_226747256.1">
    <property type="nucleotide sequence ID" value="NZ_JAJATZ010000001.1"/>
</dbReference>
<keyword evidence="3" id="KW-0472">Membrane</keyword>
<organism evidence="5 6">
    <name type="scientific">Loktanella gaetbuli</name>
    <dbReference type="NCBI Taxonomy" id="2881335"/>
    <lineage>
        <taxon>Bacteria</taxon>
        <taxon>Pseudomonadati</taxon>
        <taxon>Pseudomonadota</taxon>
        <taxon>Alphaproteobacteria</taxon>
        <taxon>Rhodobacterales</taxon>
        <taxon>Roseobacteraceae</taxon>
        <taxon>Loktanella</taxon>
    </lineage>
</organism>
<keyword evidence="6" id="KW-1185">Reference proteome</keyword>
<evidence type="ECO:0000313" key="5">
    <source>
        <dbReference type="EMBL" id="MCB5197695.1"/>
    </source>
</evidence>
<keyword evidence="2" id="KW-0270">Exopolysaccharide synthesis</keyword>
<evidence type="ECO:0000256" key="3">
    <source>
        <dbReference type="SAM" id="Phobius"/>
    </source>
</evidence>
<dbReference type="Proteomes" id="UP001138961">
    <property type="component" value="Unassembled WGS sequence"/>
</dbReference>
<reference evidence="5" key="1">
    <citation type="submission" date="2021-10" db="EMBL/GenBank/DDBJ databases">
        <title>Loktanella gaetbuli sp. nov., isolated from a tidal flat.</title>
        <authorList>
            <person name="Park S."/>
            <person name="Yoon J.-H."/>
        </authorList>
    </citation>
    <scope>NUCLEOTIDE SEQUENCE</scope>
    <source>
        <strain evidence="5">TSTF-M6</strain>
    </source>
</reference>
<evidence type="ECO:0000313" key="6">
    <source>
        <dbReference type="Proteomes" id="UP001138961"/>
    </source>
</evidence>
<protein>
    <submittedName>
        <fullName evidence="5">Sugar transferase</fullName>
    </submittedName>
</protein>
<evidence type="ECO:0000259" key="4">
    <source>
        <dbReference type="Pfam" id="PF02397"/>
    </source>
</evidence>
<feature type="transmembrane region" description="Helical" evidence="3">
    <location>
        <begin position="51"/>
        <end position="71"/>
    </location>
</feature>
<evidence type="ECO:0000256" key="1">
    <source>
        <dbReference type="ARBA" id="ARBA00006464"/>
    </source>
</evidence>